<feature type="transmembrane region" description="Helical" evidence="2">
    <location>
        <begin position="500"/>
        <end position="525"/>
    </location>
</feature>
<dbReference type="HOGENOM" id="CLU_024133_1_1_1"/>
<dbReference type="Proteomes" id="UP000002668">
    <property type="component" value="Genome"/>
</dbReference>
<feature type="compositionally biased region" description="Polar residues" evidence="1">
    <location>
        <begin position="430"/>
        <end position="440"/>
    </location>
</feature>
<keyword evidence="2" id="KW-1133">Transmembrane helix</keyword>
<dbReference type="STRING" id="985895.E5ABL5"/>
<reference evidence="4" key="1">
    <citation type="journal article" date="2011" name="Nat. Commun.">
        <title>Effector diversification within compartments of the Leptosphaeria maculans genome affected by Repeat-Induced Point mutations.</title>
        <authorList>
            <person name="Rouxel T."/>
            <person name="Grandaubert J."/>
            <person name="Hane J.K."/>
            <person name="Hoede C."/>
            <person name="van de Wouw A.P."/>
            <person name="Couloux A."/>
            <person name="Dominguez V."/>
            <person name="Anthouard V."/>
            <person name="Bally P."/>
            <person name="Bourras S."/>
            <person name="Cozijnsen A.J."/>
            <person name="Ciuffetti L.M."/>
            <person name="Degrave A."/>
            <person name="Dilmaghani A."/>
            <person name="Duret L."/>
            <person name="Fudal I."/>
            <person name="Goodwin S.B."/>
            <person name="Gout L."/>
            <person name="Glaser N."/>
            <person name="Linglin J."/>
            <person name="Kema G.H.J."/>
            <person name="Lapalu N."/>
            <person name="Lawrence C.B."/>
            <person name="May K."/>
            <person name="Meyer M."/>
            <person name="Ollivier B."/>
            <person name="Poulain J."/>
            <person name="Schoch C.L."/>
            <person name="Simon A."/>
            <person name="Spatafora J.W."/>
            <person name="Stachowiak A."/>
            <person name="Turgeon B.G."/>
            <person name="Tyler B.M."/>
            <person name="Vincent D."/>
            <person name="Weissenbach J."/>
            <person name="Amselem J."/>
            <person name="Quesneville H."/>
            <person name="Oliver R.P."/>
            <person name="Wincker P."/>
            <person name="Balesdent M.-H."/>
            <person name="Howlett B.J."/>
        </authorList>
    </citation>
    <scope>NUCLEOTIDE SEQUENCE [LARGE SCALE GENOMIC DNA]</scope>
    <source>
        <strain evidence="4">JN3 / isolate v23.1.3 / race Av1-4-5-6-7-8</strain>
    </source>
</reference>
<dbReference type="InParanoid" id="E5ABL5"/>
<evidence type="ECO:0000313" key="3">
    <source>
        <dbReference type="EMBL" id="CBY01056.1"/>
    </source>
</evidence>
<dbReference type="eggNOG" id="ENOG502TB39">
    <property type="taxonomic scope" value="Eukaryota"/>
</dbReference>
<name>E5ABL5_LEPMJ</name>
<organism evidence="4">
    <name type="scientific">Leptosphaeria maculans (strain JN3 / isolate v23.1.3 / race Av1-4-5-6-7-8)</name>
    <name type="common">Blackleg fungus</name>
    <name type="synonym">Phoma lingam</name>
    <dbReference type="NCBI Taxonomy" id="985895"/>
    <lineage>
        <taxon>Eukaryota</taxon>
        <taxon>Fungi</taxon>
        <taxon>Dikarya</taxon>
        <taxon>Ascomycota</taxon>
        <taxon>Pezizomycotina</taxon>
        <taxon>Dothideomycetes</taxon>
        <taxon>Pleosporomycetidae</taxon>
        <taxon>Pleosporales</taxon>
        <taxon>Pleosporineae</taxon>
        <taxon>Leptosphaeriaceae</taxon>
        <taxon>Plenodomus</taxon>
        <taxon>Plenodomus lingam/Leptosphaeria maculans species complex</taxon>
    </lineage>
</organism>
<feature type="transmembrane region" description="Helical" evidence="2">
    <location>
        <begin position="321"/>
        <end position="341"/>
    </location>
</feature>
<proteinExistence type="predicted"/>
<sequence length="626" mass="70235">MALFRIFTARTYHPKEVIGGDLEPCVSYCAFNASYTNAVPPTFPVWTARGTCTAACRKTDMMDEEEKKNDKNTTITVLSISPTLTEDRSTPPPYRGTWDNDSVPSPGKKRNWGAVFWKPKSRWIWARGDGWNTPSKPTTKATDKGFKAGYTCSRDTIWAAFKKFRSSRGQCFALALLAVFGLLPMVLLGVFTSGGPGYSPYQQVFSDKIMGCGQSLGSPQNATASGIQKLFVLDVTFGRYSFAAVKTIDVIWDLFIGRGFQICASWAAYKAFCDALLLVIERQPASFRIFQRIALEGPSLDSLWTLTKELFTRNDTRTKFLFSYMFVATLYVLMVPIFLGAMTGYDSTNIPWINLDDSNNIVPASLIKPSWVALGTKNETFKHPACVDWSVVDKARQMDTARFGRCIYDFPGNMQTFTYDPYWSDSYDQTLESGSRQRNSNHAERPGNASMDIEINGQKYDYATLKSESGYCYGDVAYDYTYFEDRTRCLPDTANPSYKWGFATMMSGLFIFLTFGWCTSLYIVWQHAQCKSTLVQTGYTMTPLRAAFAMAKAAKKKTGLAEQQLIRAYTEDLENELYGRAGLVATSIEYGLFVEEPGVGDADQMYHGVRGVRARHVRGEVDVEAK</sequence>
<evidence type="ECO:0000256" key="2">
    <source>
        <dbReference type="SAM" id="Phobius"/>
    </source>
</evidence>
<accession>E5ABL5</accession>
<dbReference type="AlphaFoldDB" id="E5ABL5"/>
<gene>
    <name evidence="3" type="ORF">LEMA_P021860.1</name>
</gene>
<keyword evidence="2" id="KW-0812">Transmembrane</keyword>
<evidence type="ECO:0000256" key="1">
    <source>
        <dbReference type="SAM" id="MobiDB-lite"/>
    </source>
</evidence>
<dbReference type="EMBL" id="FP929138">
    <property type="protein sequence ID" value="CBY01056.1"/>
    <property type="molecule type" value="Genomic_DNA"/>
</dbReference>
<dbReference type="VEuPathDB" id="FungiDB:LEMA_P021860.1"/>
<dbReference type="OMA" id="HPASFIT"/>
<protein>
    <submittedName>
        <fullName evidence="3">Uncharacterized protein</fullName>
    </submittedName>
</protein>
<evidence type="ECO:0000313" key="4">
    <source>
        <dbReference type="Proteomes" id="UP000002668"/>
    </source>
</evidence>
<keyword evidence="2" id="KW-0472">Membrane</keyword>
<dbReference type="OrthoDB" id="3903561at2759"/>
<feature type="region of interest" description="Disordered" evidence="1">
    <location>
        <begin position="430"/>
        <end position="449"/>
    </location>
</feature>
<feature type="transmembrane region" description="Helical" evidence="2">
    <location>
        <begin position="171"/>
        <end position="191"/>
    </location>
</feature>
<keyword evidence="4" id="KW-1185">Reference proteome</keyword>
<feature type="region of interest" description="Disordered" evidence="1">
    <location>
        <begin position="84"/>
        <end position="105"/>
    </location>
</feature>